<proteinExistence type="predicted"/>
<organism evidence="1 2">
    <name type="scientific">Eretmocerus hayati</name>
    <dbReference type="NCBI Taxonomy" id="131215"/>
    <lineage>
        <taxon>Eukaryota</taxon>
        <taxon>Metazoa</taxon>
        <taxon>Ecdysozoa</taxon>
        <taxon>Arthropoda</taxon>
        <taxon>Hexapoda</taxon>
        <taxon>Insecta</taxon>
        <taxon>Pterygota</taxon>
        <taxon>Neoptera</taxon>
        <taxon>Endopterygota</taxon>
        <taxon>Hymenoptera</taxon>
        <taxon>Apocrita</taxon>
        <taxon>Proctotrupomorpha</taxon>
        <taxon>Chalcidoidea</taxon>
        <taxon>Aphelinidae</taxon>
        <taxon>Aphelininae</taxon>
        <taxon>Eretmocerus</taxon>
    </lineage>
</organism>
<protein>
    <submittedName>
        <fullName evidence="1">Uncharacterized protein</fullName>
    </submittedName>
</protein>
<name>A0ACC2PLZ6_9HYME</name>
<sequence>MGCSIESNAALNPPFPFDLIHSGGYPRNQSNSGNNLKDFVGSDDEEDVWLEDSSCNILDDYDSVYRYSDDNDEYEDALTGLMTEDSDGAFGAEHDENPSEDGESSDNGDACELDASGRLTKKISRSLREVLTPWAIENNISHAAMSKLLHSIRSKIPEVLLPLDPRTLFQTKRRTVVESLGNGHYCHFGLAQCVLKIIKERIRRGIEDKKIGLRINIDGAPLGASSEKNLWPILCSDNIINDVFIIGVYARESKPKDANEFSRQFVDETVELEEDGIIFNDSEYTIVIDALVCDTPAKAFILKVKGHMGTFSCTKCEIKGEHIDSVCFPGPEATPRTDEKFKNNEYSEDYQKGETELNRIRKLGLVSGVPLDPMHLVFIGVMKKFLRILMIVSTMYRLSAKKIEAISERLKVIKNSIPCDFARIIALRGVVHPDVYTIYLTLHVAISILSHPSLSKDASYLDYAEKLLKKFVEHFQRMFGAKYVSFNVHGLLHLVNDVRKYGHLENFSAFRFENFIGKLKKLIRKDGPLIQGLSRVTQYKEARLRSSQIECHDKKENCLLIDKDTIVEASNIVQMAENEVYIIGHEMKKMGELYDCPCSSTLLNIHVIDNSKGSLSYWRANRITAKMCRLPYESRFVVIPLLHTYAEESR</sequence>
<gene>
    <name evidence="1" type="ORF">QAD02_020259</name>
</gene>
<comment type="caution">
    <text evidence="1">The sequence shown here is derived from an EMBL/GenBank/DDBJ whole genome shotgun (WGS) entry which is preliminary data.</text>
</comment>
<evidence type="ECO:0000313" key="1">
    <source>
        <dbReference type="EMBL" id="KAJ8684467.1"/>
    </source>
</evidence>
<keyword evidence="2" id="KW-1185">Reference proteome</keyword>
<accession>A0ACC2PLZ6</accession>
<reference evidence="1" key="1">
    <citation type="submission" date="2023-04" db="EMBL/GenBank/DDBJ databases">
        <title>A chromosome-level genome assembly of the parasitoid wasp Eretmocerus hayati.</title>
        <authorList>
            <person name="Zhong Y."/>
            <person name="Liu S."/>
            <person name="Liu Y."/>
        </authorList>
    </citation>
    <scope>NUCLEOTIDE SEQUENCE</scope>
    <source>
        <strain evidence="1">ZJU_SS_LIU_2023</strain>
    </source>
</reference>
<dbReference type="EMBL" id="CM056741">
    <property type="protein sequence ID" value="KAJ8684467.1"/>
    <property type="molecule type" value="Genomic_DNA"/>
</dbReference>
<evidence type="ECO:0000313" key="2">
    <source>
        <dbReference type="Proteomes" id="UP001239111"/>
    </source>
</evidence>
<dbReference type="Proteomes" id="UP001239111">
    <property type="component" value="Chromosome 1"/>
</dbReference>